<dbReference type="SUPFAM" id="SSF52172">
    <property type="entry name" value="CheY-like"/>
    <property type="match status" value="1"/>
</dbReference>
<dbReference type="PANTHER" id="PTHR44591:SF3">
    <property type="entry name" value="RESPONSE REGULATORY DOMAIN-CONTAINING PROTEIN"/>
    <property type="match status" value="1"/>
</dbReference>
<feature type="domain" description="Response regulatory" evidence="3">
    <location>
        <begin position="5"/>
        <end position="129"/>
    </location>
</feature>
<dbReference type="SMART" id="SM00448">
    <property type="entry name" value="REC"/>
    <property type="match status" value="1"/>
</dbReference>
<evidence type="ECO:0000256" key="1">
    <source>
        <dbReference type="ARBA" id="ARBA00022553"/>
    </source>
</evidence>
<keyword evidence="5" id="KW-1185">Reference proteome</keyword>
<name>A0A418YBS4_9GAMM</name>
<evidence type="ECO:0000313" key="4">
    <source>
        <dbReference type="EMBL" id="RJG41886.1"/>
    </source>
</evidence>
<dbReference type="EMBL" id="QZCH01000024">
    <property type="protein sequence ID" value="RJG41886.1"/>
    <property type="molecule type" value="Genomic_DNA"/>
</dbReference>
<comment type="caution">
    <text evidence="4">The sequence shown here is derived from an EMBL/GenBank/DDBJ whole genome shotgun (WGS) entry which is preliminary data.</text>
</comment>
<evidence type="ECO:0000259" key="3">
    <source>
        <dbReference type="PROSITE" id="PS50110"/>
    </source>
</evidence>
<organism evidence="4 5">
    <name type="scientific">Motilimonas pumila</name>
    <dbReference type="NCBI Taxonomy" id="2303987"/>
    <lineage>
        <taxon>Bacteria</taxon>
        <taxon>Pseudomonadati</taxon>
        <taxon>Pseudomonadota</taxon>
        <taxon>Gammaproteobacteria</taxon>
        <taxon>Alteromonadales</taxon>
        <taxon>Alteromonadales genera incertae sedis</taxon>
        <taxon>Motilimonas</taxon>
    </lineage>
</organism>
<dbReference type="Pfam" id="PF00072">
    <property type="entry name" value="Response_reg"/>
    <property type="match status" value="1"/>
</dbReference>
<dbReference type="GO" id="GO:0000160">
    <property type="term" value="P:phosphorelay signal transduction system"/>
    <property type="evidence" value="ECO:0007669"/>
    <property type="project" value="InterPro"/>
</dbReference>
<dbReference type="Gene3D" id="3.40.50.2300">
    <property type="match status" value="1"/>
</dbReference>
<dbReference type="Proteomes" id="UP000283255">
    <property type="component" value="Unassembled WGS sequence"/>
</dbReference>
<dbReference type="PROSITE" id="PS50110">
    <property type="entry name" value="RESPONSE_REGULATORY"/>
    <property type="match status" value="1"/>
</dbReference>
<evidence type="ECO:0000256" key="2">
    <source>
        <dbReference type="PROSITE-ProRule" id="PRU00169"/>
    </source>
</evidence>
<dbReference type="InterPro" id="IPR001789">
    <property type="entry name" value="Sig_transdc_resp-reg_receiver"/>
</dbReference>
<protein>
    <submittedName>
        <fullName evidence="4">Response regulator</fullName>
    </submittedName>
</protein>
<sequence>MEKIHIICVDDEREVLESVAQDLELLSEVFTVELCESAAECLELMDDIDAEDDHVAVVISDQVMPDKSGVELLTEIAEDGRFKHTKKLLLTGLATQADTIRAINHAQLDNYLEKVWQPEILQLLTKQLLTRYIVEKGIDYQPYVSHLDAPTLFKLLQ</sequence>
<feature type="modified residue" description="4-aspartylphosphate" evidence="2">
    <location>
        <position position="61"/>
    </location>
</feature>
<dbReference type="AlphaFoldDB" id="A0A418YBS4"/>
<reference evidence="4 5" key="1">
    <citation type="submission" date="2018-09" db="EMBL/GenBank/DDBJ databases">
        <authorList>
            <person name="Wang F."/>
        </authorList>
    </citation>
    <scope>NUCLEOTIDE SEQUENCE [LARGE SCALE GENOMIC DNA]</scope>
    <source>
        <strain evidence="4 5">PLHSC7-2</strain>
    </source>
</reference>
<keyword evidence="1 2" id="KW-0597">Phosphoprotein</keyword>
<evidence type="ECO:0000313" key="5">
    <source>
        <dbReference type="Proteomes" id="UP000283255"/>
    </source>
</evidence>
<reference evidence="4 5" key="2">
    <citation type="submission" date="2019-01" db="EMBL/GenBank/DDBJ databases">
        <title>Motilimonas pumilus sp. nov., isolated from the gut of sea cucumber (Apostichopus japonicus).</title>
        <authorList>
            <person name="Wang F.-Q."/>
            <person name="Ren L.-H."/>
            <person name="Lin Y.-W."/>
            <person name="Sun G.-H."/>
            <person name="Du Z.-J."/>
            <person name="Zhao J.-X."/>
            <person name="Liu X.-J."/>
            <person name="Liu L.-J."/>
        </authorList>
    </citation>
    <scope>NUCLEOTIDE SEQUENCE [LARGE SCALE GENOMIC DNA]</scope>
    <source>
        <strain evidence="4 5">PLHSC7-2</strain>
    </source>
</reference>
<dbReference type="InterPro" id="IPR050595">
    <property type="entry name" value="Bact_response_regulator"/>
</dbReference>
<accession>A0A418YBS4</accession>
<proteinExistence type="predicted"/>
<dbReference type="OrthoDB" id="9802066at2"/>
<dbReference type="PANTHER" id="PTHR44591">
    <property type="entry name" value="STRESS RESPONSE REGULATOR PROTEIN 1"/>
    <property type="match status" value="1"/>
</dbReference>
<dbReference type="InterPro" id="IPR011006">
    <property type="entry name" value="CheY-like_superfamily"/>
</dbReference>
<gene>
    <name evidence="4" type="ORF">D1Z90_15870</name>
</gene>